<protein>
    <submittedName>
        <fullName evidence="1">Uncharacterized protein</fullName>
    </submittedName>
</protein>
<name>A0A7S2DG34_9EUKA</name>
<evidence type="ECO:0000313" key="1">
    <source>
        <dbReference type="EMBL" id="CAD9453593.1"/>
    </source>
</evidence>
<sequence length="122" mass="12744">MSEASERRGGLGLLFALTKEDASQGGSKGLIALLPTAHGSGDEGGSGDEDQMEEAALILAAISGVPALPAALASNRLFQAQRIEEEGFGICWERVEGAPQLRASKLREAATRKTLMPALLQL</sequence>
<dbReference type="AlphaFoldDB" id="A0A7S2DG34"/>
<accession>A0A7S2DG34</accession>
<reference evidence="1" key="1">
    <citation type="submission" date="2021-01" db="EMBL/GenBank/DDBJ databases">
        <authorList>
            <person name="Corre E."/>
            <person name="Pelletier E."/>
            <person name="Niang G."/>
            <person name="Scheremetjew M."/>
            <person name="Finn R."/>
            <person name="Kale V."/>
            <person name="Holt S."/>
            <person name="Cochrane G."/>
            <person name="Meng A."/>
            <person name="Brown T."/>
            <person name="Cohen L."/>
        </authorList>
    </citation>
    <scope>NUCLEOTIDE SEQUENCE</scope>
    <source>
        <strain evidence="1">UTEX LB 985</strain>
    </source>
</reference>
<gene>
    <name evidence="1" type="ORF">CBRE1094_LOCUS17014</name>
</gene>
<dbReference type="EMBL" id="HBGU01031100">
    <property type="protein sequence ID" value="CAD9453593.1"/>
    <property type="molecule type" value="Transcribed_RNA"/>
</dbReference>
<proteinExistence type="predicted"/>
<organism evidence="1">
    <name type="scientific">Haptolina brevifila</name>
    <dbReference type="NCBI Taxonomy" id="156173"/>
    <lineage>
        <taxon>Eukaryota</taxon>
        <taxon>Haptista</taxon>
        <taxon>Haptophyta</taxon>
        <taxon>Prymnesiophyceae</taxon>
        <taxon>Prymnesiales</taxon>
        <taxon>Prymnesiaceae</taxon>
        <taxon>Haptolina</taxon>
    </lineage>
</organism>